<dbReference type="VEuPathDB" id="GiardiaDB:QR46_4892"/>
<keyword evidence="1" id="KW-0808">Transferase</keyword>
<dbReference type="EMBL" id="JXTI01000288">
    <property type="protein sequence ID" value="KWX11154.1"/>
    <property type="molecule type" value="Genomic_DNA"/>
</dbReference>
<organism evidence="1 2">
    <name type="scientific">Giardia duodenalis assemblage B</name>
    <dbReference type="NCBI Taxonomy" id="1394984"/>
    <lineage>
        <taxon>Eukaryota</taxon>
        <taxon>Metamonada</taxon>
        <taxon>Diplomonadida</taxon>
        <taxon>Hexamitidae</taxon>
        <taxon>Giardiinae</taxon>
        <taxon>Giardia</taxon>
    </lineage>
</organism>
<name>A0A132NM96_GIAIN</name>
<dbReference type="AlphaFoldDB" id="A0A132NM96"/>
<gene>
    <name evidence="1" type="ORF">QR46_4892</name>
</gene>
<reference evidence="1 2" key="1">
    <citation type="journal article" date="2015" name="Mol. Biochem. Parasitol.">
        <title>Identification of polymorphic genes for use in assemblage B genotyping assays through comparative genomics of multiple assemblage B Giardia duodenalis isolates.</title>
        <authorList>
            <person name="Wielinga C."/>
            <person name="Thompson R.C."/>
            <person name="Monis P."/>
            <person name="Ryan U."/>
        </authorList>
    </citation>
    <scope>NUCLEOTIDE SEQUENCE [LARGE SCALE GENOMIC DNA]</scope>
    <source>
        <strain evidence="1 2">BAH15c1</strain>
    </source>
</reference>
<dbReference type="Proteomes" id="UP000070089">
    <property type="component" value="Unassembled WGS sequence"/>
</dbReference>
<sequence>MQLLTIECRNCTKTKSGTLCNENEALANHTISTFTC</sequence>
<protein>
    <submittedName>
        <fullName evidence="1">tRNA (M(7)G46) methyltransferase subunit 1</fullName>
    </submittedName>
</protein>
<dbReference type="GO" id="GO:0032259">
    <property type="term" value="P:methylation"/>
    <property type="evidence" value="ECO:0007669"/>
    <property type="project" value="UniProtKB-KW"/>
</dbReference>
<accession>A0A132NM96</accession>
<evidence type="ECO:0000313" key="1">
    <source>
        <dbReference type="EMBL" id="KWX11154.1"/>
    </source>
</evidence>
<proteinExistence type="predicted"/>
<comment type="caution">
    <text evidence="1">The sequence shown here is derived from an EMBL/GenBank/DDBJ whole genome shotgun (WGS) entry which is preliminary data.</text>
</comment>
<dbReference type="GO" id="GO:0008168">
    <property type="term" value="F:methyltransferase activity"/>
    <property type="evidence" value="ECO:0007669"/>
    <property type="project" value="UniProtKB-KW"/>
</dbReference>
<evidence type="ECO:0000313" key="2">
    <source>
        <dbReference type="Proteomes" id="UP000070089"/>
    </source>
</evidence>
<keyword evidence="1" id="KW-0489">Methyltransferase</keyword>